<evidence type="ECO:0000313" key="11">
    <source>
        <dbReference type="EMBL" id="SIM64490.1"/>
    </source>
</evidence>
<dbReference type="RefSeq" id="WP_077076319.1">
    <property type="nucleotide sequence ID" value="NZ_LT671858.1"/>
</dbReference>
<comment type="similarity">
    <text evidence="2">Belongs to the glycosyltransferase 2 family.</text>
</comment>
<evidence type="ECO:0000256" key="3">
    <source>
        <dbReference type="ARBA" id="ARBA00022676"/>
    </source>
</evidence>
<dbReference type="Pfam" id="PF04138">
    <property type="entry name" value="GtrA_DPMS_TM"/>
    <property type="match status" value="1"/>
</dbReference>
<dbReference type="InterPro" id="IPR007267">
    <property type="entry name" value="GtrA_DPMS_TM"/>
</dbReference>
<dbReference type="PANTHER" id="PTHR43398">
    <property type="entry name" value="DOLICHOL-PHOSPHATE MANNOSYLTRANSFERASE SUBUNIT 1"/>
    <property type="match status" value="1"/>
</dbReference>
<reference evidence="11 14" key="1">
    <citation type="submission" date="2016-04" db="EMBL/GenBank/DDBJ databases">
        <authorList>
            <person name="Evans L.H."/>
            <person name="Alamgir A."/>
            <person name="Owens N."/>
            <person name="Weber N.D."/>
            <person name="Virtaneva K."/>
            <person name="Barbian K."/>
            <person name="Babar A."/>
            <person name="Rosenke K."/>
        </authorList>
    </citation>
    <scope>NUCLEOTIDE SEQUENCE [LARGE SCALE GENOMIC DNA]</scope>
    <source>
        <strain evidence="11">S5</strain>
        <strain evidence="14">S5(T) (JCM 30642 \VKM B-2941)</strain>
    </source>
</reference>
<dbReference type="Proteomes" id="UP000187822">
    <property type="component" value="Chromosome I"/>
</dbReference>
<accession>A0A1N5UVG0</accession>
<dbReference type="GO" id="GO:0006488">
    <property type="term" value="P:dolichol-linked oligosaccharide biosynthetic process"/>
    <property type="evidence" value="ECO:0007669"/>
    <property type="project" value="TreeGrafter"/>
</dbReference>
<dbReference type="InterPro" id="IPR039528">
    <property type="entry name" value="DPM1-like"/>
</dbReference>
<dbReference type="PANTHER" id="PTHR43398:SF1">
    <property type="entry name" value="DOLICHOL-PHOSPHATE MANNOSYLTRANSFERASE SUBUNIT 1"/>
    <property type="match status" value="1"/>
</dbReference>
<evidence type="ECO:0000256" key="6">
    <source>
        <dbReference type="ARBA" id="ARBA00022989"/>
    </source>
</evidence>
<keyword evidence="7 8" id="KW-0472">Membrane</keyword>
<protein>
    <submittedName>
        <fullName evidence="11">Dolichyl-phosphate beta-D-mannosyltransferase</fullName>
    </submittedName>
</protein>
<dbReference type="SUPFAM" id="SSF53448">
    <property type="entry name" value="Nucleotide-diphospho-sugar transferases"/>
    <property type="match status" value="1"/>
</dbReference>
<reference evidence="12" key="3">
    <citation type="submission" date="2016-06" db="EMBL/GenBank/DDBJ databases">
        <authorList>
            <person name="Olsen C.W."/>
            <person name="Carey S."/>
            <person name="Hinshaw L."/>
            <person name="Karasin A.I."/>
        </authorList>
    </citation>
    <scope>NUCLEOTIDE SEQUENCE [LARGE SCALE GENOMIC DNA]</scope>
    <source>
        <strain evidence="12">PM4</strain>
    </source>
</reference>
<feature type="transmembrane region" description="Helical" evidence="8">
    <location>
        <begin position="257"/>
        <end position="279"/>
    </location>
</feature>
<dbReference type="GO" id="GO:0006506">
    <property type="term" value="P:GPI anchor biosynthetic process"/>
    <property type="evidence" value="ECO:0007669"/>
    <property type="project" value="TreeGrafter"/>
</dbReference>
<dbReference type="EMBL" id="LT671858">
    <property type="protein sequence ID" value="SIM64490.1"/>
    <property type="molecule type" value="Genomic_DNA"/>
</dbReference>
<dbReference type="GO" id="GO:0000271">
    <property type="term" value="P:polysaccharide biosynthetic process"/>
    <property type="evidence" value="ECO:0007669"/>
    <property type="project" value="InterPro"/>
</dbReference>
<dbReference type="Gene3D" id="3.90.550.10">
    <property type="entry name" value="Spore Coat Polysaccharide Biosynthesis Protein SpsA, Chain A"/>
    <property type="match status" value="1"/>
</dbReference>
<name>A0A1N5UVG0_9ARCH</name>
<keyword evidence="6 8" id="KW-1133">Transmembrane helix</keyword>
<organism evidence="11 14">
    <name type="scientific">Cuniculiplasma divulgatum</name>
    <dbReference type="NCBI Taxonomy" id="1673428"/>
    <lineage>
        <taxon>Archaea</taxon>
        <taxon>Methanobacteriati</taxon>
        <taxon>Thermoplasmatota</taxon>
        <taxon>Thermoplasmata</taxon>
        <taxon>Thermoplasmatales</taxon>
        <taxon>Cuniculiplasmataceae</taxon>
        <taxon>Cuniculiplasma</taxon>
    </lineage>
</organism>
<dbReference type="STRING" id="1673428.CPM_1125"/>
<dbReference type="AlphaFoldDB" id="A0A1N5UVG0"/>
<reference evidence="13" key="2">
    <citation type="submission" date="2016-06" db="EMBL/GenBank/DDBJ databases">
        <authorList>
            <person name="Toshchakov V.S."/>
        </authorList>
    </citation>
    <scope>NUCLEOTIDE SEQUENCE [LARGE SCALE GENOMIC DNA]</scope>
    <source>
        <strain>PM4 (JCM 30641</strain>
        <strain evidence="13">\VKM B-2940)</strain>
    </source>
</reference>
<gene>
    <name evidence="12" type="ORF">CPM_1125</name>
    <name evidence="11" type="ORF">CSP5_1121</name>
</gene>
<evidence type="ECO:0000256" key="1">
    <source>
        <dbReference type="ARBA" id="ARBA00004141"/>
    </source>
</evidence>
<evidence type="ECO:0000256" key="2">
    <source>
        <dbReference type="ARBA" id="ARBA00006739"/>
    </source>
</evidence>
<feature type="transmembrane region" description="Helical" evidence="8">
    <location>
        <begin position="227"/>
        <end position="245"/>
    </location>
</feature>
<feature type="domain" description="Glycosyltransferase 2-like" evidence="9">
    <location>
        <begin position="5"/>
        <end position="166"/>
    </location>
</feature>
<evidence type="ECO:0000256" key="5">
    <source>
        <dbReference type="ARBA" id="ARBA00022692"/>
    </source>
</evidence>
<evidence type="ECO:0000259" key="10">
    <source>
        <dbReference type="Pfam" id="PF04138"/>
    </source>
</evidence>
<dbReference type="InterPro" id="IPR029044">
    <property type="entry name" value="Nucleotide-diphossugar_trans"/>
</dbReference>
<feature type="transmembrane region" description="Helical" evidence="8">
    <location>
        <begin position="300"/>
        <end position="324"/>
    </location>
</feature>
<dbReference type="Proteomes" id="UP000195607">
    <property type="component" value="Chromosome I"/>
</dbReference>
<proteinExistence type="inferred from homology"/>
<evidence type="ECO:0000313" key="13">
    <source>
        <dbReference type="Proteomes" id="UP000187822"/>
    </source>
</evidence>
<dbReference type="GO" id="GO:0035269">
    <property type="term" value="P:protein O-linked glycosylation via mannose"/>
    <property type="evidence" value="ECO:0007669"/>
    <property type="project" value="TreeGrafter"/>
</dbReference>
<evidence type="ECO:0000313" key="14">
    <source>
        <dbReference type="Proteomes" id="UP000195607"/>
    </source>
</evidence>
<evidence type="ECO:0000256" key="8">
    <source>
        <dbReference type="SAM" id="Phobius"/>
    </source>
</evidence>
<dbReference type="Pfam" id="PF00535">
    <property type="entry name" value="Glycos_transf_2"/>
    <property type="match status" value="1"/>
</dbReference>
<dbReference type="KEGG" id="cdiv:CPM_1125"/>
<keyword evidence="13" id="KW-1185">Reference proteome</keyword>
<dbReference type="EMBL" id="LT719092">
    <property type="protein sequence ID" value="SJK84936.1"/>
    <property type="molecule type" value="Genomic_DNA"/>
</dbReference>
<dbReference type="GO" id="GO:0016020">
    <property type="term" value="C:membrane"/>
    <property type="evidence" value="ECO:0007669"/>
    <property type="project" value="UniProtKB-SubCell"/>
</dbReference>
<keyword evidence="4 11" id="KW-0808">Transferase</keyword>
<keyword evidence="3 11" id="KW-0328">Glycosyltransferase</keyword>
<dbReference type="CDD" id="cd06442">
    <property type="entry name" value="DPM1_like"/>
    <property type="match status" value="1"/>
</dbReference>
<dbReference type="GO" id="GO:0004582">
    <property type="term" value="F:dolichyl-phosphate beta-D-mannosyltransferase activity"/>
    <property type="evidence" value="ECO:0007669"/>
    <property type="project" value="InterPro"/>
</dbReference>
<feature type="domain" description="GtrA/DPMS transmembrane" evidence="10">
    <location>
        <begin position="230"/>
        <end position="346"/>
    </location>
</feature>
<evidence type="ECO:0000313" key="12">
    <source>
        <dbReference type="EMBL" id="SJK84936.1"/>
    </source>
</evidence>
<sequence>MPELSIIIPTYNESRNIPILIHRLEDMNIDHQIVVVDDNSPDGTSNVVEKLAAKYTNIVLVKREGKLGIATAIRDGMLASSSKYVVVMDSDLQHPPEVVPRILRELKKGKDVAIASRYIRGGKSDFSFSRGMISKVATLLAHINLQETEGIKDPMSGFFGFKRDIIEPEQIKSNGYKVLLEVLVASGTRNVVEVPYRFNKRAAGKSKFGIKEFIRYLKLLLNLSDYLMVKFLVVGISGAILNLLMMKLIVGGFHDPLYMGAILALEASIVSNFILNNYWTYRRRRSSGSVLRKYARYNMMSSLGSAIYFAMIFLLTAFSVNYMLATGIGILASFSTNFGGSQGVVWHL</sequence>
<keyword evidence="5 8" id="KW-0812">Transmembrane</keyword>
<comment type="subcellular location">
    <subcellularLocation>
        <location evidence="1">Membrane</location>
        <topology evidence="1">Multi-pass membrane protein</topology>
    </subcellularLocation>
</comment>
<evidence type="ECO:0000256" key="4">
    <source>
        <dbReference type="ARBA" id="ARBA00022679"/>
    </source>
</evidence>
<dbReference type="InterPro" id="IPR001173">
    <property type="entry name" value="Glyco_trans_2-like"/>
</dbReference>
<dbReference type="GeneID" id="41588380"/>
<evidence type="ECO:0000256" key="7">
    <source>
        <dbReference type="ARBA" id="ARBA00023136"/>
    </source>
</evidence>
<evidence type="ECO:0000259" key="9">
    <source>
        <dbReference type="Pfam" id="PF00535"/>
    </source>
</evidence>